<dbReference type="SUPFAM" id="SSF53448">
    <property type="entry name" value="Nucleotide-diphospho-sugar transferases"/>
    <property type="match status" value="1"/>
</dbReference>
<name>A0A3S1AQG8_9CYAN</name>
<dbReference type="InterPro" id="IPR050834">
    <property type="entry name" value="Glycosyltransf_2"/>
</dbReference>
<comment type="caution">
    <text evidence="2">The sequence shown here is derived from an EMBL/GenBank/DDBJ whole genome shotgun (WGS) entry which is preliminary data.</text>
</comment>
<dbReference type="RefSeq" id="WP_325052180.1">
    <property type="nucleotide sequence ID" value="NZ_RSCL01000005.1"/>
</dbReference>
<keyword evidence="3" id="KW-1185">Reference proteome</keyword>
<dbReference type="PANTHER" id="PTHR43685:SF2">
    <property type="entry name" value="GLYCOSYLTRANSFERASE 2-LIKE DOMAIN-CONTAINING PROTEIN"/>
    <property type="match status" value="1"/>
</dbReference>
<sequence length="323" mass="37812">MNNQPKLSIGLPVYNGEKFLAFSLDSLLSQTFQDFELIISDNASTDRTQDICRAYIQKDQRIKYYRNHTNIGCARNFSRVFDLSCGEYFKWASYDDLHDPTFLTKCIQILDNDPSVILCHSQTDFINEKGEYIGDYEIYFNTDSPKPHRRFHELLVKHFCYQCYGVIRRNALLATPPMGGYGAADAIFLLRLSLLGRFYEIPEHLFFARNHSQQSLTMFWKEHMKFKMLPDFYAYAVWFDSANRGKILLPHWRIFWEYMRSAWMGDMNLYGRLCCHISILTRLSGSELLLVKDLLLASQALIKRIPRLSVSIKVEWHTPSISS</sequence>
<dbReference type="GO" id="GO:0016740">
    <property type="term" value="F:transferase activity"/>
    <property type="evidence" value="ECO:0007669"/>
    <property type="project" value="UniProtKB-KW"/>
</dbReference>
<accession>A0A3S1AQG8</accession>
<reference evidence="2" key="1">
    <citation type="submission" date="2018-12" db="EMBL/GenBank/DDBJ databases">
        <authorList>
            <person name="Will S."/>
            <person name="Neumann-Schaal M."/>
            <person name="Henke P."/>
        </authorList>
    </citation>
    <scope>NUCLEOTIDE SEQUENCE</scope>
    <source>
        <strain evidence="2">PCC 7102</strain>
    </source>
</reference>
<protein>
    <submittedName>
        <fullName evidence="2">Glycosyl transferase</fullName>
    </submittedName>
</protein>
<evidence type="ECO:0000259" key="1">
    <source>
        <dbReference type="Pfam" id="PF00535"/>
    </source>
</evidence>
<proteinExistence type="predicted"/>
<dbReference type="Gene3D" id="3.90.550.10">
    <property type="entry name" value="Spore Coat Polysaccharide Biosynthesis Protein SpsA, Chain A"/>
    <property type="match status" value="1"/>
</dbReference>
<gene>
    <name evidence="2" type="ORF">DSM106972_022290</name>
</gene>
<dbReference type="InterPro" id="IPR001173">
    <property type="entry name" value="Glyco_trans_2-like"/>
</dbReference>
<feature type="domain" description="Glycosyltransferase 2-like" evidence="1">
    <location>
        <begin position="8"/>
        <end position="172"/>
    </location>
</feature>
<dbReference type="Proteomes" id="UP000271624">
    <property type="component" value="Unassembled WGS sequence"/>
</dbReference>
<dbReference type="InterPro" id="IPR029044">
    <property type="entry name" value="Nucleotide-diphossugar_trans"/>
</dbReference>
<dbReference type="EMBL" id="RSCL01000005">
    <property type="protein sequence ID" value="RUT06968.1"/>
    <property type="molecule type" value="Genomic_DNA"/>
</dbReference>
<evidence type="ECO:0000313" key="2">
    <source>
        <dbReference type="EMBL" id="RUT06968.1"/>
    </source>
</evidence>
<organism evidence="2 3">
    <name type="scientific">Dulcicalothrix desertica PCC 7102</name>
    <dbReference type="NCBI Taxonomy" id="232991"/>
    <lineage>
        <taxon>Bacteria</taxon>
        <taxon>Bacillati</taxon>
        <taxon>Cyanobacteriota</taxon>
        <taxon>Cyanophyceae</taxon>
        <taxon>Nostocales</taxon>
        <taxon>Calotrichaceae</taxon>
        <taxon>Dulcicalothrix</taxon>
    </lineage>
</organism>
<reference evidence="2" key="2">
    <citation type="journal article" date="2019" name="Genome Biol. Evol.">
        <title>Day and night: Metabolic profiles and evolutionary relationships of six axenic non-marine cyanobacteria.</title>
        <authorList>
            <person name="Will S.E."/>
            <person name="Henke P."/>
            <person name="Boedeker C."/>
            <person name="Huang S."/>
            <person name="Brinkmann H."/>
            <person name="Rohde M."/>
            <person name="Jarek M."/>
            <person name="Friedl T."/>
            <person name="Seufert S."/>
            <person name="Schumacher M."/>
            <person name="Overmann J."/>
            <person name="Neumann-Schaal M."/>
            <person name="Petersen J."/>
        </authorList>
    </citation>
    <scope>NUCLEOTIDE SEQUENCE [LARGE SCALE GENOMIC DNA]</scope>
    <source>
        <strain evidence="2">PCC 7102</strain>
    </source>
</reference>
<dbReference type="PANTHER" id="PTHR43685">
    <property type="entry name" value="GLYCOSYLTRANSFERASE"/>
    <property type="match status" value="1"/>
</dbReference>
<dbReference type="AlphaFoldDB" id="A0A3S1AQG8"/>
<dbReference type="Pfam" id="PF00535">
    <property type="entry name" value="Glycos_transf_2"/>
    <property type="match status" value="1"/>
</dbReference>
<keyword evidence="2" id="KW-0808">Transferase</keyword>
<evidence type="ECO:0000313" key="3">
    <source>
        <dbReference type="Proteomes" id="UP000271624"/>
    </source>
</evidence>